<gene>
    <name evidence="1" type="ORF">SAMN06295960_0039</name>
</gene>
<protein>
    <submittedName>
        <fullName evidence="1">Glycosyltransferase involved in cell wall bisynthesis</fullName>
    </submittedName>
</protein>
<dbReference type="AlphaFoldDB" id="A0A1X7I1P4"/>
<keyword evidence="1" id="KW-0808">Transferase</keyword>
<sequence length="374" mass="42654">MSLILQLVWQGNVFDFTGYAKATRQYVLALHESGVDVKLEAFHAAMPEIELPREQREVLHHLAVKRKIRTKRRIYVLHSIPDLWKRKLHPSIGFTYWETSKIPDRWVHQANQMNALFLPSANNMEVFRASGVKVPLYHIRPCLHIPKERAGSHHVPGYLQNLPPFRFLAVGSWIERKGMDLLLKAFWEEFGPEDPVCLVIKTAAGPDLHQSVAQMKSELGIHHPTAPLYLDLEFRSEWQMDALFRHCQAFVHVSRGEGVGYPMLEAAVRGLPIIATGWGGHTDFLNEYNSYPVPFTFVPVKPQHYFDGYQRDQLWAECSVDALRSLMRHVADNYQEAAAKGLYAQQAATSLFTPREAAQDMIKALSHMTGSPVV</sequence>
<accession>A0A1X7I1P4</accession>
<dbReference type="GO" id="GO:0016740">
    <property type="term" value="F:transferase activity"/>
    <property type="evidence" value="ECO:0007669"/>
    <property type="project" value="UniProtKB-KW"/>
</dbReference>
<organism evidence="1 2">
    <name type="scientific">Paenibacillus aquistagni</name>
    <dbReference type="NCBI Taxonomy" id="1852522"/>
    <lineage>
        <taxon>Bacteria</taxon>
        <taxon>Bacillati</taxon>
        <taxon>Bacillota</taxon>
        <taxon>Bacilli</taxon>
        <taxon>Bacillales</taxon>
        <taxon>Paenibacillaceae</taxon>
        <taxon>Paenibacillus</taxon>
    </lineage>
</organism>
<keyword evidence="2" id="KW-1185">Reference proteome</keyword>
<dbReference type="SUPFAM" id="SSF53756">
    <property type="entry name" value="UDP-Glycosyltransferase/glycogen phosphorylase"/>
    <property type="match status" value="1"/>
</dbReference>
<dbReference type="Pfam" id="PF13692">
    <property type="entry name" value="Glyco_trans_1_4"/>
    <property type="match status" value="1"/>
</dbReference>
<dbReference type="Proteomes" id="UP000193834">
    <property type="component" value="Unassembled WGS sequence"/>
</dbReference>
<evidence type="ECO:0000313" key="2">
    <source>
        <dbReference type="Proteomes" id="UP000193834"/>
    </source>
</evidence>
<reference evidence="1 2" key="1">
    <citation type="submission" date="2017-04" db="EMBL/GenBank/DDBJ databases">
        <authorList>
            <person name="Afonso C.L."/>
            <person name="Miller P.J."/>
            <person name="Scott M.A."/>
            <person name="Spackman E."/>
            <person name="Goraichik I."/>
            <person name="Dimitrov K.M."/>
            <person name="Suarez D.L."/>
            <person name="Swayne D.E."/>
        </authorList>
    </citation>
    <scope>NUCLEOTIDE SEQUENCE [LARGE SCALE GENOMIC DNA]</scope>
    <source>
        <strain evidence="1 2">11</strain>
    </source>
</reference>
<dbReference type="EMBL" id="FXAZ01000001">
    <property type="protein sequence ID" value="SMG08048.1"/>
    <property type="molecule type" value="Genomic_DNA"/>
</dbReference>
<name>A0A1X7I1P4_9BACL</name>
<dbReference type="PANTHER" id="PTHR46656:SF3">
    <property type="entry name" value="PUTATIVE-RELATED"/>
    <property type="match status" value="1"/>
</dbReference>
<evidence type="ECO:0000313" key="1">
    <source>
        <dbReference type="EMBL" id="SMG08048.1"/>
    </source>
</evidence>
<dbReference type="Gene3D" id="3.40.50.2000">
    <property type="entry name" value="Glycogen Phosphorylase B"/>
    <property type="match status" value="1"/>
</dbReference>
<dbReference type="STRING" id="1852522.SAMN06295960_0039"/>
<proteinExistence type="predicted"/>
<dbReference type="RefSeq" id="WP_244903247.1">
    <property type="nucleotide sequence ID" value="NZ_FXAZ01000001.1"/>
</dbReference>
<dbReference type="PANTHER" id="PTHR46656">
    <property type="entry name" value="PUTATIVE-RELATED"/>
    <property type="match status" value="1"/>
</dbReference>